<accession>E6Q3V5</accession>
<name>E6Q3V5_9ZZZZ</name>
<dbReference type="EMBL" id="CABO01000028">
    <property type="protein sequence ID" value="CBI01914.1"/>
    <property type="molecule type" value="Genomic_DNA"/>
</dbReference>
<feature type="region of interest" description="Disordered" evidence="1">
    <location>
        <begin position="77"/>
        <end position="105"/>
    </location>
</feature>
<evidence type="ECO:0000256" key="1">
    <source>
        <dbReference type="SAM" id="MobiDB-lite"/>
    </source>
</evidence>
<organism evidence="2">
    <name type="scientific">mine drainage metagenome</name>
    <dbReference type="NCBI Taxonomy" id="410659"/>
    <lineage>
        <taxon>unclassified sequences</taxon>
        <taxon>metagenomes</taxon>
        <taxon>ecological metagenomes</taxon>
    </lineage>
</organism>
<comment type="caution">
    <text evidence="2">The sequence shown here is derived from an EMBL/GenBank/DDBJ whole genome shotgun (WGS) entry which is preliminary data.</text>
</comment>
<reference evidence="2" key="1">
    <citation type="submission" date="2009-10" db="EMBL/GenBank/DDBJ databases">
        <title>Diversity of trophic interactions inside an arsenic-rich microbial ecosystem.</title>
        <authorList>
            <person name="Bertin P.N."/>
            <person name="Heinrich-Salmeron A."/>
            <person name="Pelletier E."/>
            <person name="Goulhen-Chollet F."/>
            <person name="Arsene-Ploetze F."/>
            <person name="Gallien S."/>
            <person name="Calteau A."/>
            <person name="Vallenet D."/>
            <person name="Casiot C."/>
            <person name="Chane-Woon-Ming B."/>
            <person name="Giloteaux L."/>
            <person name="Barakat M."/>
            <person name="Bonnefoy V."/>
            <person name="Bruneel O."/>
            <person name="Chandler M."/>
            <person name="Cleiss J."/>
            <person name="Duran R."/>
            <person name="Elbaz-Poulichet F."/>
            <person name="Fonknechten N."/>
            <person name="Lauga B."/>
            <person name="Mornico D."/>
            <person name="Ortet P."/>
            <person name="Schaeffer C."/>
            <person name="Siguier P."/>
            <person name="Alexander Thil Smith A."/>
            <person name="Van Dorsselaer A."/>
            <person name="Weissenbach J."/>
            <person name="Medigue C."/>
            <person name="Le Paslier D."/>
        </authorList>
    </citation>
    <scope>NUCLEOTIDE SEQUENCE</scope>
</reference>
<evidence type="ECO:0000313" key="2">
    <source>
        <dbReference type="EMBL" id="CBI01914.1"/>
    </source>
</evidence>
<dbReference type="AlphaFoldDB" id="E6Q3V5"/>
<gene>
    <name evidence="2" type="ORF">CARN4_2109</name>
</gene>
<proteinExistence type="predicted"/>
<sequence length="105" mass="11023">MSNKKPSLVAVRPSFCCRAGVRLGFGHRISESKVRRAVEQEQYTLNFRVRTCAAAALLAAFMVACGGQQGAGYTLPNIAPPPTASPTPIASPTVGGGRQVHGVEK</sequence>
<protein>
    <submittedName>
        <fullName evidence="2">Uncharacterized protein</fullName>
    </submittedName>
</protein>